<dbReference type="EC" id="2.1.1.-" evidence="2"/>
<dbReference type="Gene3D" id="3.40.50.150">
    <property type="entry name" value="Vaccinia Virus protein VP39"/>
    <property type="match status" value="1"/>
</dbReference>
<dbReference type="Pfam" id="PF01795">
    <property type="entry name" value="Methyltransf_5"/>
    <property type="match status" value="1"/>
</dbReference>
<comment type="caution">
    <text evidence="2">The sequence shown here is derived from an EMBL/GenBank/DDBJ whole genome shotgun (WGS) entry which is preliminary data.</text>
</comment>
<evidence type="ECO:0000256" key="1">
    <source>
        <dbReference type="SAM" id="MobiDB-lite"/>
    </source>
</evidence>
<protein>
    <submittedName>
        <fullName evidence="2">Bacterial methyltransferase</fullName>
        <ecNumber evidence="2">2.1.1.-</ecNumber>
    </submittedName>
</protein>
<dbReference type="GO" id="GO:0032259">
    <property type="term" value="P:methylation"/>
    <property type="evidence" value="ECO:0007669"/>
    <property type="project" value="UniProtKB-KW"/>
</dbReference>
<sequence length="35" mass="4224">KIINKKPIEATEQEKEENSRSKSAKLRIFERHEKK</sequence>
<feature type="non-terminal residue" evidence="2">
    <location>
        <position position="1"/>
    </location>
</feature>
<accession>K1UHC8</accession>
<feature type="compositionally biased region" description="Basic and acidic residues" evidence="1">
    <location>
        <begin position="1"/>
        <end position="20"/>
    </location>
</feature>
<dbReference type="InterPro" id="IPR002903">
    <property type="entry name" value="RsmH"/>
</dbReference>
<dbReference type="GO" id="GO:0008168">
    <property type="term" value="F:methyltransferase activity"/>
    <property type="evidence" value="ECO:0007669"/>
    <property type="project" value="UniProtKB-KW"/>
</dbReference>
<keyword evidence="2" id="KW-0489">Methyltransferase</keyword>
<dbReference type="AlphaFoldDB" id="K1UHC8"/>
<feature type="region of interest" description="Disordered" evidence="1">
    <location>
        <begin position="1"/>
        <end position="35"/>
    </location>
</feature>
<gene>
    <name evidence="2" type="ORF">OBE_03659</name>
</gene>
<dbReference type="EMBL" id="AJWZ01002460">
    <property type="protein sequence ID" value="EKC70901.1"/>
    <property type="molecule type" value="Genomic_DNA"/>
</dbReference>
<keyword evidence="2" id="KW-0808">Transferase</keyword>
<reference evidence="2" key="1">
    <citation type="journal article" date="2013" name="Environ. Microbiol.">
        <title>Microbiota from the distal guts of lean and obese adolescents exhibit partial functional redundancy besides clear differences in community structure.</title>
        <authorList>
            <person name="Ferrer M."/>
            <person name="Ruiz A."/>
            <person name="Lanza F."/>
            <person name="Haange S.B."/>
            <person name="Oberbach A."/>
            <person name="Till H."/>
            <person name="Bargiela R."/>
            <person name="Campoy C."/>
            <person name="Segura M.T."/>
            <person name="Richter M."/>
            <person name="von Bergen M."/>
            <person name="Seifert J."/>
            <person name="Suarez A."/>
        </authorList>
    </citation>
    <scope>NUCLEOTIDE SEQUENCE</scope>
</reference>
<dbReference type="InterPro" id="IPR029063">
    <property type="entry name" value="SAM-dependent_MTases_sf"/>
</dbReference>
<evidence type="ECO:0000313" key="2">
    <source>
        <dbReference type="EMBL" id="EKC70901.1"/>
    </source>
</evidence>
<organism evidence="2">
    <name type="scientific">human gut metagenome</name>
    <dbReference type="NCBI Taxonomy" id="408170"/>
    <lineage>
        <taxon>unclassified sequences</taxon>
        <taxon>metagenomes</taxon>
        <taxon>organismal metagenomes</taxon>
    </lineage>
</organism>
<proteinExistence type="predicted"/>
<name>K1UHC8_9ZZZZ</name>